<sequence>MNFKKLKICYLWQGKKQVPKLNISGEWLKNAGFEIGQNVQIEIKNNILIISNDNKSL</sequence>
<feature type="domain" description="Toxin SymE-like" evidence="1">
    <location>
        <begin position="4"/>
        <end position="51"/>
    </location>
</feature>
<dbReference type="EMBL" id="JACYFS010000001">
    <property type="protein sequence ID" value="MBD8081148.1"/>
    <property type="molecule type" value="Genomic_DNA"/>
</dbReference>
<dbReference type="Pfam" id="PF08845">
    <property type="entry name" value="SymE_toxin"/>
    <property type="match status" value="1"/>
</dbReference>
<evidence type="ECO:0000259" key="1">
    <source>
        <dbReference type="Pfam" id="PF08845"/>
    </source>
</evidence>
<keyword evidence="3" id="KW-1185">Reference proteome</keyword>
<evidence type="ECO:0000313" key="3">
    <source>
        <dbReference type="Proteomes" id="UP000637299"/>
    </source>
</evidence>
<proteinExistence type="predicted"/>
<reference evidence="2 3" key="1">
    <citation type="submission" date="2020-09" db="EMBL/GenBank/DDBJ databases">
        <title>Genome seq and assembly of Chryseobacterium sp.</title>
        <authorList>
            <person name="Chhetri G."/>
        </authorList>
    </citation>
    <scope>NUCLEOTIDE SEQUENCE [LARGE SCALE GENOMIC DNA]</scope>
    <source>
        <strain evidence="2 3">GCR10</strain>
    </source>
</reference>
<dbReference type="Proteomes" id="UP000637299">
    <property type="component" value="Unassembled WGS sequence"/>
</dbReference>
<gene>
    <name evidence="2" type="ORF">IC610_01790</name>
</gene>
<organism evidence="2 3">
    <name type="scientific">Chryseobacterium caseinilyticum</name>
    <dbReference type="NCBI Taxonomy" id="2771428"/>
    <lineage>
        <taxon>Bacteria</taxon>
        <taxon>Pseudomonadati</taxon>
        <taxon>Bacteroidota</taxon>
        <taxon>Flavobacteriia</taxon>
        <taxon>Flavobacteriales</taxon>
        <taxon>Weeksellaceae</taxon>
        <taxon>Chryseobacterium group</taxon>
        <taxon>Chryseobacterium</taxon>
    </lineage>
</organism>
<dbReference type="InterPro" id="IPR014944">
    <property type="entry name" value="Toxin_SymE-like"/>
</dbReference>
<evidence type="ECO:0000313" key="2">
    <source>
        <dbReference type="EMBL" id="MBD8081148.1"/>
    </source>
</evidence>
<name>A0ABR8Z8F2_9FLAO</name>
<comment type="caution">
    <text evidence="2">The sequence shown here is derived from an EMBL/GenBank/DDBJ whole genome shotgun (WGS) entry which is preliminary data.</text>
</comment>
<protein>
    <submittedName>
        <fullName evidence="2">Type I addiction module toxin, SymE family</fullName>
    </submittedName>
</protein>
<accession>A0ABR8Z8F2</accession>